<evidence type="ECO:0000313" key="3">
    <source>
        <dbReference type="EMBL" id="KAK3374720.1"/>
    </source>
</evidence>
<keyword evidence="4" id="KW-1185">Reference proteome</keyword>
<proteinExistence type="predicted"/>
<organism evidence="3 4">
    <name type="scientific">Podospora didyma</name>
    <dbReference type="NCBI Taxonomy" id="330526"/>
    <lineage>
        <taxon>Eukaryota</taxon>
        <taxon>Fungi</taxon>
        <taxon>Dikarya</taxon>
        <taxon>Ascomycota</taxon>
        <taxon>Pezizomycotina</taxon>
        <taxon>Sordariomycetes</taxon>
        <taxon>Sordariomycetidae</taxon>
        <taxon>Sordariales</taxon>
        <taxon>Podosporaceae</taxon>
        <taxon>Podospora</taxon>
    </lineage>
</organism>
<comment type="caution">
    <text evidence="3">The sequence shown here is derived from an EMBL/GenBank/DDBJ whole genome shotgun (WGS) entry which is preliminary data.</text>
</comment>
<dbReference type="Gene3D" id="1.25.40.20">
    <property type="entry name" value="Ankyrin repeat-containing domain"/>
    <property type="match status" value="2"/>
</dbReference>
<dbReference type="EMBL" id="JAULSW010000007">
    <property type="protein sequence ID" value="KAK3374720.1"/>
    <property type="molecule type" value="Genomic_DNA"/>
</dbReference>
<evidence type="ECO:0000313" key="4">
    <source>
        <dbReference type="Proteomes" id="UP001285441"/>
    </source>
</evidence>
<reference evidence="3" key="1">
    <citation type="journal article" date="2023" name="Mol. Phylogenet. Evol.">
        <title>Genome-scale phylogeny and comparative genomics of the fungal order Sordariales.</title>
        <authorList>
            <person name="Hensen N."/>
            <person name="Bonometti L."/>
            <person name="Westerberg I."/>
            <person name="Brannstrom I.O."/>
            <person name="Guillou S."/>
            <person name="Cros-Aarteil S."/>
            <person name="Calhoun S."/>
            <person name="Haridas S."/>
            <person name="Kuo A."/>
            <person name="Mondo S."/>
            <person name="Pangilinan J."/>
            <person name="Riley R."/>
            <person name="LaButti K."/>
            <person name="Andreopoulos B."/>
            <person name="Lipzen A."/>
            <person name="Chen C."/>
            <person name="Yan M."/>
            <person name="Daum C."/>
            <person name="Ng V."/>
            <person name="Clum A."/>
            <person name="Steindorff A."/>
            <person name="Ohm R.A."/>
            <person name="Martin F."/>
            <person name="Silar P."/>
            <person name="Natvig D.O."/>
            <person name="Lalanne C."/>
            <person name="Gautier V."/>
            <person name="Ament-Velasquez S.L."/>
            <person name="Kruys A."/>
            <person name="Hutchinson M.I."/>
            <person name="Powell A.J."/>
            <person name="Barry K."/>
            <person name="Miller A.N."/>
            <person name="Grigoriev I.V."/>
            <person name="Debuchy R."/>
            <person name="Gladieux P."/>
            <person name="Hiltunen Thoren M."/>
            <person name="Johannesson H."/>
        </authorList>
    </citation>
    <scope>NUCLEOTIDE SEQUENCE</scope>
    <source>
        <strain evidence="3">CBS 232.78</strain>
    </source>
</reference>
<keyword evidence="2" id="KW-0732">Signal</keyword>
<dbReference type="SUPFAM" id="SSF48403">
    <property type="entry name" value="Ankyrin repeat"/>
    <property type="match status" value="1"/>
</dbReference>
<accession>A0AAE0KF14</accession>
<name>A0AAE0KF14_9PEZI</name>
<dbReference type="AlphaFoldDB" id="A0AAE0KF14"/>
<dbReference type="InterPro" id="IPR036770">
    <property type="entry name" value="Ankyrin_rpt-contain_sf"/>
</dbReference>
<dbReference type="Proteomes" id="UP001285441">
    <property type="component" value="Unassembled WGS sequence"/>
</dbReference>
<feature type="chain" id="PRO_5042258421" evidence="2">
    <location>
        <begin position="18"/>
        <end position="810"/>
    </location>
</feature>
<evidence type="ECO:0000256" key="1">
    <source>
        <dbReference type="SAM" id="MobiDB-lite"/>
    </source>
</evidence>
<feature type="region of interest" description="Disordered" evidence="1">
    <location>
        <begin position="266"/>
        <end position="292"/>
    </location>
</feature>
<feature type="signal peptide" evidence="2">
    <location>
        <begin position="1"/>
        <end position="17"/>
    </location>
</feature>
<protein>
    <submittedName>
        <fullName evidence="3">Ankyrin repeat-containing domain protein</fullName>
    </submittedName>
</protein>
<reference evidence="3" key="2">
    <citation type="submission" date="2023-06" db="EMBL/GenBank/DDBJ databases">
        <authorList>
            <consortium name="Lawrence Berkeley National Laboratory"/>
            <person name="Haridas S."/>
            <person name="Hensen N."/>
            <person name="Bonometti L."/>
            <person name="Westerberg I."/>
            <person name="Brannstrom I.O."/>
            <person name="Guillou S."/>
            <person name="Cros-Aarteil S."/>
            <person name="Calhoun S."/>
            <person name="Kuo A."/>
            <person name="Mondo S."/>
            <person name="Pangilinan J."/>
            <person name="Riley R."/>
            <person name="LaButti K."/>
            <person name="Andreopoulos B."/>
            <person name="Lipzen A."/>
            <person name="Chen C."/>
            <person name="Yanf M."/>
            <person name="Daum C."/>
            <person name="Ng V."/>
            <person name="Clum A."/>
            <person name="Steindorff A."/>
            <person name="Ohm R."/>
            <person name="Martin F."/>
            <person name="Silar P."/>
            <person name="Natvig D."/>
            <person name="Lalanne C."/>
            <person name="Gautier V."/>
            <person name="Ament-velasquez S.L."/>
            <person name="Kruys A."/>
            <person name="Hutchinson M.I."/>
            <person name="Powell A.J."/>
            <person name="Barry K."/>
            <person name="Miller A.N."/>
            <person name="Grigoriev I.V."/>
            <person name="Debuchy R."/>
            <person name="Gladieux P."/>
            <person name="Thoren M.H."/>
            <person name="Johannesson H."/>
        </authorList>
    </citation>
    <scope>NUCLEOTIDE SEQUENCE</scope>
    <source>
        <strain evidence="3">CBS 232.78</strain>
    </source>
</reference>
<gene>
    <name evidence="3" type="ORF">B0H63DRAFT_480800</name>
</gene>
<feature type="region of interest" description="Disordered" evidence="1">
    <location>
        <begin position="146"/>
        <end position="170"/>
    </location>
</feature>
<evidence type="ECO:0000256" key="2">
    <source>
        <dbReference type="SAM" id="SignalP"/>
    </source>
</evidence>
<sequence>MAEVLALLTSVVGLVQAVELTRKSLGAVCDLKNAPAEAKRVSDELQQINAVAQGVEKHVRSSQSPITSEPARILHSHVSALKSDLEVFRTLIEPHQVQDTGWARLKIRMKWATGLDKRLGQISSRLTAHVGRLQLAVSLYSSDESRTSSQQIQHQLSGLTRSQETEPVSHSSTDVAQAAVMSLNRAPRPAQSSPSRPASITHQLLGTTFVHGSPRLCADLLIEVSPTISKLFNDKGSLVTLTSQADWVRSQLFELLHDIYAGQVKESSVSTRLPEPPPAEKADRSAVSPRRQHAISRNTKFDPLAGMTVLFFLKISSLVDATSVEHAGDQQTLYLDSSKYQTPASSGNGIPDSFAQCRLFVISTLNSTTPTAGAIVQFSELSGTKHQLWRTLITFGVHPASSQVFQHIRNKDLAAIKRMLSLRLISPNDRDEDGNSLLWHCLSDHTNYDMCELLLREKADPSDCTRRGDHALAVVVMHMSLRGQQIPAGLKLVDLLLRFCHGKEAYGMLQYKRRKGVDHAPASILHCAFPRHQSGFVAQLPTLLGRFIQSGVDLEMTDKNGNSALLYSLFYHPVLVLTETATFLLEAGADVLAKNKYGEGCLHLIFRRLSACSIPNLSRAVKARIVDFVVRLIGAGCDPVEGNVVGYTPIDAAMSPVGWPLLCVALEKVGRSIDGELRLLDFAASISLSDAEMEEKCRDPMTLVAPQRGYYPSRIEDRGIVCYLCGRGPDVSFRDPPFDEFYSDVVDELGHGIHMIKHLHENKEECLHINEEDSCHNLDYHPAEMIGMRLEGRSIRRYVAASLWKRGLLD</sequence>